<keyword evidence="3" id="KW-1185">Reference proteome</keyword>
<feature type="domain" description="SLH" evidence="1">
    <location>
        <begin position="506"/>
        <end position="569"/>
    </location>
</feature>
<dbReference type="PANTHER" id="PTHR43308:SF5">
    <property type="entry name" value="S-LAYER PROTEIN _ PEPTIDOGLYCAN ENDO-BETA-N-ACETYLGLUCOSAMINIDASE"/>
    <property type="match status" value="1"/>
</dbReference>
<dbReference type="EMBL" id="JAHLPM010000004">
    <property type="protein sequence ID" value="MBU5437514.1"/>
    <property type="molecule type" value="Genomic_DNA"/>
</dbReference>
<dbReference type="PROSITE" id="PS51272">
    <property type="entry name" value="SLH"/>
    <property type="match status" value="1"/>
</dbReference>
<gene>
    <name evidence="2" type="ORF">KQI42_05820</name>
</gene>
<dbReference type="InterPro" id="IPR051465">
    <property type="entry name" value="Cell_Envelope_Struct_Comp"/>
</dbReference>
<evidence type="ECO:0000313" key="2">
    <source>
        <dbReference type="EMBL" id="MBU5437514.1"/>
    </source>
</evidence>
<proteinExistence type="predicted"/>
<name>A0ABS6E5J8_9FIRM</name>
<dbReference type="RefSeq" id="WP_216517715.1">
    <property type="nucleotide sequence ID" value="NZ_JAHLPM010000004.1"/>
</dbReference>
<accession>A0ABS6E5J8</accession>
<dbReference type="Pfam" id="PF00395">
    <property type="entry name" value="SLH"/>
    <property type="match status" value="2"/>
</dbReference>
<dbReference type="Proteomes" id="UP000749471">
    <property type="component" value="Unassembled WGS sequence"/>
</dbReference>
<organism evidence="2 3">
    <name type="scientific">Tissierella simiarum</name>
    <dbReference type="NCBI Taxonomy" id="2841534"/>
    <lineage>
        <taxon>Bacteria</taxon>
        <taxon>Bacillati</taxon>
        <taxon>Bacillota</taxon>
        <taxon>Tissierellia</taxon>
        <taxon>Tissierellales</taxon>
        <taxon>Tissierellaceae</taxon>
        <taxon>Tissierella</taxon>
    </lineage>
</organism>
<dbReference type="InterPro" id="IPR001119">
    <property type="entry name" value="SLH_dom"/>
</dbReference>
<protein>
    <submittedName>
        <fullName evidence="2">S-layer homology domain-containing protein</fullName>
    </submittedName>
</protein>
<sequence>MIKKYRIIYILILIILTSTSKIAFSETLEEKYVQGRTEGDQLGYYGGRIKGLQNSSSKVTISDYEARPKDTEILKNYESYLVGKDSIYKNYFLLGFYEGFARGYNETITSNPNTIYSKQEKINYADVLGLILGEIYGYRDFYNKTKSNYYKAMPTEKDIIDMFNLNMEVSSYKNNFIRIFKEKFREGYEIGYAKGNMDPIKESYDAGIKDGDNLGEILGNIYGAKDYYENKTSVYTRDIPSDYEIQRNYSLNKDSTEYKDGFLVGFRKAYEKSYNASFRTANVNEKERESKGAYENGKEVGIVRGKAFAHTDYLNEDPNNWKKHKSISTEIIKEYNLVLYSSDYRQGFISGYWDGFSEGYNTTYLELSKNESSKKIVSSTIPISGGEVDSLDTSLRVKIEKGTYYNPVALSIDTISDNNFSLEDKYIKASNFYKLKVSNKSKNLNDKKLVEVRFEYYGNFNGGIYKLVDGKWYYIPSVIEDGFIKARIKPSSIKKDGNVYVVLIDNNNISLQDIRNHWAKDEIITYVKRNIISGYGNKLFKPDKNITRGEFLTILSKVYGWELPTNLDNVKVFKDFKSFEPMDKVISYSIEKGYISGYSDKTFKPNKAISYREVEIIMNRVLNSEDFKWYNVATKMLYDKQIRCKSYDSMDKEITRAEVTYMLYILNEWKY</sequence>
<evidence type="ECO:0000259" key="1">
    <source>
        <dbReference type="PROSITE" id="PS51272"/>
    </source>
</evidence>
<reference evidence="2 3" key="1">
    <citation type="submission" date="2021-06" db="EMBL/GenBank/DDBJ databases">
        <authorList>
            <person name="Sun Q."/>
            <person name="Li D."/>
        </authorList>
    </citation>
    <scope>NUCLEOTIDE SEQUENCE [LARGE SCALE GENOMIC DNA]</scope>
    <source>
        <strain evidence="2 3">MSJ-40</strain>
    </source>
</reference>
<evidence type="ECO:0000313" key="3">
    <source>
        <dbReference type="Proteomes" id="UP000749471"/>
    </source>
</evidence>
<dbReference type="PANTHER" id="PTHR43308">
    <property type="entry name" value="OUTER MEMBRANE PROTEIN ALPHA-RELATED"/>
    <property type="match status" value="1"/>
</dbReference>
<comment type="caution">
    <text evidence="2">The sequence shown here is derived from an EMBL/GenBank/DDBJ whole genome shotgun (WGS) entry which is preliminary data.</text>
</comment>